<evidence type="ECO:0000256" key="11">
    <source>
        <dbReference type="ARBA" id="ARBA00023136"/>
    </source>
</evidence>
<comment type="caution">
    <text evidence="15">The sequence shown here is derived from an EMBL/GenBank/DDBJ whole genome shotgun (WGS) entry which is preliminary data.</text>
</comment>
<dbReference type="Proteomes" id="UP000321659">
    <property type="component" value="Unassembled WGS sequence"/>
</dbReference>
<protein>
    <recommendedName>
        <fullName evidence="14">Peptide O-xylosyltransferase</fullName>
    </recommendedName>
</protein>
<sequence length="288" mass="33446">MKKNNNNKHAFMIMARDADINLRMLLKSLDHEDNDIYLHVDAKAGIIDTTGMVEKSSLKVCDRINVNWAAQSQVSAEMLLIKAVISENIEYKYIHLLSGNDLLIVDHDKFHNFFKNTNKQFVDIESIDEKINVRRIKYYFPLQELVGKKHGVLWMLQKVLMYLQIVVGVNRKTSLYNHIAKGANWFSITLNCGIFILNKEKEINKYFSKGQSADELFLQTILINSEYKNDIINNNQRYTKWNKGENSPEILTMNDLKSIEESNKLIARKFDYKVSSNIMKKLTETGVD</sequence>
<organism evidence="15 16">
    <name type="scientific">Dellaglioa algida</name>
    <dbReference type="NCBI Taxonomy" id="105612"/>
    <lineage>
        <taxon>Bacteria</taxon>
        <taxon>Bacillati</taxon>
        <taxon>Bacillota</taxon>
        <taxon>Bacilli</taxon>
        <taxon>Lactobacillales</taxon>
        <taxon>Lactobacillaceae</taxon>
        <taxon>Dellaglioa</taxon>
    </lineage>
</organism>
<keyword evidence="3" id="KW-0328">Glycosyltransferase</keyword>
<evidence type="ECO:0000256" key="7">
    <source>
        <dbReference type="ARBA" id="ARBA00022824"/>
    </source>
</evidence>
<proteinExistence type="predicted"/>
<dbReference type="PANTHER" id="PTHR46025:SF3">
    <property type="entry name" value="XYLOSYLTRANSFERASE OXT"/>
    <property type="match status" value="1"/>
</dbReference>
<accession>A0A5C6MA41</accession>
<dbReference type="RefSeq" id="WP_146302558.1">
    <property type="nucleotide sequence ID" value="NZ_JANXKU010000002.1"/>
</dbReference>
<keyword evidence="8" id="KW-0735">Signal-anchor</keyword>
<dbReference type="Pfam" id="PF02485">
    <property type="entry name" value="Branch"/>
    <property type="match status" value="1"/>
</dbReference>
<dbReference type="EMBL" id="SRRQ01000004">
    <property type="protein sequence ID" value="TWW11177.1"/>
    <property type="molecule type" value="Genomic_DNA"/>
</dbReference>
<evidence type="ECO:0000256" key="9">
    <source>
        <dbReference type="ARBA" id="ARBA00022989"/>
    </source>
</evidence>
<evidence type="ECO:0000256" key="3">
    <source>
        <dbReference type="ARBA" id="ARBA00022676"/>
    </source>
</evidence>
<keyword evidence="11" id="KW-0472">Membrane</keyword>
<evidence type="ECO:0000313" key="15">
    <source>
        <dbReference type="EMBL" id="TWW11177.1"/>
    </source>
</evidence>
<evidence type="ECO:0000256" key="4">
    <source>
        <dbReference type="ARBA" id="ARBA00022679"/>
    </source>
</evidence>
<reference evidence="15 16" key="1">
    <citation type="submission" date="2019-04" db="EMBL/GenBank/DDBJ databases">
        <title>In vitro growth and metabolic characteristics of meat-borne Lactobacillus algidus strains.</title>
        <authorList>
            <person name="Sade E."/>
            <person name="Per J."/>
            <person name="Tytti H."/>
            <person name="Johanna B.K."/>
        </authorList>
    </citation>
    <scope>NUCLEOTIDE SEQUENCE [LARGE SCALE GENOMIC DNA]</scope>
    <source>
        <strain evidence="15 16">LTS37-1</strain>
    </source>
</reference>
<dbReference type="GO" id="GO:0030158">
    <property type="term" value="F:protein xylosyltransferase activity"/>
    <property type="evidence" value="ECO:0007669"/>
    <property type="project" value="InterPro"/>
</dbReference>
<name>A0A5C6MA41_9LACO</name>
<dbReference type="GO" id="GO:0050650">
    <property type="term" value="P:chondroitin sulfate proteoglycan biosynthetic process"/>
    <property type="evidence" value="ECO:0007669"/>
    <property type="project" value="TreeGrafter"/>
</dbReference>
<keyword evidence="5" id="KW-0812">Transmembrane</keyword>
<comment type="subcellular location">
    <subcellularLocation>
        <location evidence="2">Endoplasmic reticulum membrane</location>
        <topology evidence="2">Single-pass type II membrane protein</topology>
    </subcellularLocation>
    <subcellularLocation>
        <location evidence="1">Golgi apparatus membrane</location>
        <topology evidence="1">Single-pass type II membrane protein</topology>
    </subcellularLocation>
</comment>
<evidence type="ECO:0000256" key="5">
    <source>
        <dbReference type="ARBA" id="ARBA00022692"/>
    </source>
</evidence>
<keyword evidence="13" id="KW-0325">Glycoprotein</keyword>
<dbReference type="InterPro" id="IPR043538">
    <property type="entry name" value="XYLT"/>
</dbReference>
<evidence type="ECO:0000256" key="10">
    <source>
        <dbReference type="ARBA" id="ARBA00023034"/>
    </source>
</evidence>
<dbReference type="GO" id="GO:0046872">
    <property type="term" value="F:metal ion binding"/>
    <property type="evidence" value="ECO:0007669"/>
    <property type="project" value="UniProtKB-KW"/>
</dbReference>
<evidence type="ECO:0000256" key="2">
    <source>
        <dbReference type="ARBA" id="ARBA00004648"/>
    </source>
</evidence>
<evidence type="ECO:0000256" key="13">
    <source>
        <dbReference type="ARBA" id="ARBA00023180"/>
    </source>
</evidence>
<dbReference type="PANTHER" id="PTHR46025">
    <property type="entry name" value="XYLOSYLTRANSFERASE OXT"/>
    <property type="match status" value="1"/>
</dbReference>
<evidence type="ECO:0000256" key="6">
    <source>
        <dbReference type="ARBA" id="ARBA00022723"/>
    </source>
</evidence>
<evidence type="ECO:0000256" key="12">
    <source>
        <dbReference type="ARBA" id="ARBA00023157"/>
    </source>
</evidence>
<evidence type="ECO:0000256" key="14">
    <source>
        <dbReference type="ARBA" id="ARBA00042865"/>
    </source>
</evidence>
<keyword evidence="10" id="KW-0333">Golgi apparatus</keyword>
<evidence type="ECO:0000256" key="1">
    <source>
        <dbReference type="ARBA" id="ARBA00004323"/>
    </source>
</evidence>
<keyword evidence="6" id="KW-0479">Metal-binding</keyword>
<keyword evidence="12" id="KW-1015">Disulfide bond</keyword>
<dbReference type="GO" id="GO:0016020">
    <property type="term" value="C:membrane"/>
    <property type="evidence" value="ECO:0007669"/>
    <property type="project" value="InterPro"/>
</dbReference>
<keyword evidence="4 15" id="KW-0808">Transferase</keyword>
<gene>
    <name evidence="15" type="ORF">LABALGLTS371_06920</name>
</gene>
<keyword evidence="9" id="KW-1133">Transmembrane helix</keyword>
<dbReference type="AlphaFoldDB" id="A0A5C6MA41"/>
<keyword evidence="7" id="KW-0256">Endoplasmic reticulum</keyword>
<dbReference type="GO" id="GO:0015012">
    <property type="term" value="P:heparan sulfate proteoglycan biosynthetic process"/>
    <property type="evidence" value="ECO:0007669"/>
    <property type="project" value="TreeGrafter"/>
</dbReference>
<evidence type="ECO:0000256" key="8">
    <source>
        <dbReference type="ARBA" id="ARBA00022968"/>
    </source>
</evidence>
<dbReference type="InterPro" id="IPR003406">
    <property type="entry name" value="Glyco_trans_14"/>
</dbReference>
<evidence type="ECO:0000313" key="16">
    <source>
        <dbReference type="Proteomes" id="UP000321659"/>
    </source>
</evidence>